<dbReference type="AlphaFoldDB" id="A0AAQ0LW77"/>
<dbReference type="Proteomes" id="UP000285579">
    <property type="component" value="Unassembled WGS sequence"/>
</dbReference>
<protein>
    <submittedName>
        <fullName evidence="2">Uncharacterized protein</fullName>
    </submittedName>
</protein>
<dbReference type="EMBL" id="QXUI01000011">
    <property type="protein sequence ID" value="RIM90968.1"/>
    <property type="molecule type" value="Genomic_DNA"/>
</dbReference>
<proteinExistence type="predicted"/>
<sequence>MKTTINKQHRKSLLNNLTENQRNVLRKHYKANQNNDLFNTMYNNSDDWEFVDLIIDEDYNSSDSHNSLYCECGRKLKYQYVLYSKEKSKNIKLGITHFTEHTNIPQNVANQVKSNLFKIDSWLDDILLSNEQFKLTPSLKDDEASNIKYYKNLNEKDIEEFNNQSRIILTSKDKNIIDDFYQHNIALPSKTHDVLESINQFHRNKYRVQQLKAEKIRQEEQRQENKQIFKRRINNKKFNNQIQKTNKKKRKYSDSEIYKKKLIAECRIAITNQLKSSERLSMKQVYEHNKVIFDNLLSIISNKEIVREIVKSINRYSIYNIEYSSGFLKKINIKNYR</sequence>
<evidence type="ECO:0000313" key="3">
    <source>
        <dbReference type="Proteomes" id="UP000285579"/>
    </source>
</evidence>
<evidence type="ECO:0000256" key="1">
    <source>
        <dbReference type="SAM" id="Coils"/>
    </source>
</evidence>
<evidence type="ECO:0000313" key="2">
    <source>
        <dbReference type="EMBL" id="RIM90968.1"/>
    </source>
</evidence>
<reference evidence="2 3" key="1">
    <citation type="journal article" date="2016" name="Front. Microbiol.">
        <title>Comprehensive Phylogenetic Analysis of Bovine Non-aureus Staphylococci Species Based on Whole-Genome Sequencing.</title>
        <authorList>
            <person name="Naushad S."/>
            <person name="Barkema H.W."/>
            <person name="Luby C."/>
            <person name="Condas L.A."/>
            <person name="Nobrega D.B."/>
            <person name="Carson D.A."/>
            <person name="De Buck J."/>
        </authorList>
    </citation>
    <scope>NUCLEOTIDE SEQUENCE [LARGE SCALE GENOMIC DNA]</scope>
    <source>
        <strain evidence="2 3">SNUC 1349</strain>
    </source>
</reference>
<gene>
    <name evidence="2" type="ORF">BU104_12610</name>
</gene>
<feature type="coiled-coil region" evidence="1">
    <location>
        <begin position="206"/>
        <end position="255"/>
    </location>
</feature>
<dbReference type="RefSeq" id="WP_119555500.1">
    <property type="nucleotide sequence ID" value="NZ_QXUI01000011.1"/>
</dbReference>
<name>A0AAQ0LW77_STAXY</name>
<organism evidence="2 3">
    <name type="scientific">Staphylococcus xylosus</name>
    <dbReference type="NCBI Taxonomy" id="1288"/>
    <lineage>
        <taxon>Bacteria</taxon>
        <taxon>Bacillati</taxon>
        <taxon>Bacillota</taxon>
        <taxon>Bacilli</taxon>
        <taxon>Bacillales</taxon>
        <taxon>Staphylococcaceae</taxon>
        <taxon>Staphylococcus</taxon>
    </lineage>
</organism>
<accession>A0AAQ0LW77</accession>
<comment type="caution">
    <text evidence="2">The sequence shown here is derived from an EMBL/GenBank/DDBJ whole genome shotgun (WGS) entry which is preliminary data.</text>
</comment>
<keyword evidence="1" id="KW-0175">Coiled coil</keyword>